<proteinExistence type="predicted"/>
<reference evidence="2 3" key="1">
    <citation type="submission" date="2016-03" db="EMBL/GenBank/DDBJ databases">
        <title>Comparative genomics of the ectomycorrhizal sister species Rhizopogon vinicolor and Rhizopogon vesiculosus (Basidiomycota: Boletales) reveals a divergence of the mating type B locus.</title>
        <authorList>
            <person name="Mujic A.B."/>
            <person name="Kuo A."/>
            <person name="Tritt A."/>
            <person name="Lipzen A."/>
            <person name="Chen C."/>
            <person name="Johnson J."/>
            <person name="Sharma A."/>
            <person name="Barry K."/>
            <person name="Grigoriev I.V."/>
            <person name="Spatafora J.W."/>
        </authorList>
    </citation>
    <scope>NUCLEOTIDE SEQUENCE [LARGE SCALE GENOMIC DNA]</scope>
    <source>
        <strain evidence="2 3">AM-OR11-056</strain>
    </source>
</reference>
<organism evidence="2 3">
    <name type="scientific">Rhizopogon vesiculosus</name>
    <dbReference type="NCBI Taxonomy" id="180088"/>
    <lineage>
        <taxon>Eukaryota</taxon>
        <taxon>Fungi</taxon>
        <taxon>Dikarya</taxon>
        <taxon>Basidiomycota</taxon>
        <taxon>Agaricomycotina</taxon>
        <taxon>Agaricomycetes</taxon>
        <taxon>Agaricomycetidae</taxon>
        <taxon>Boletales</taxon>
        <taxon>Suillineae</taxon>
        <taxon>Rhizopogonaceae</taxon>
        <taxon>Rhizopogon</taxon>
    </lineage>
</organism>
<keyword evidence="1" id="KW-0812">Transmembrane</keyword>
<keyword evidence="1" id="KW-0472">Membrane</keyword>
<comment type="caution">
    <text evidence="2">The sequence shown here is derived from an EMBL/GenBank/DDBJ whole genome shotgun (WGS) entry which is preliminary data.</text>
</comment>
<dbReference type="EMBL" id="LVVM01000732">
    <property type="protein sequence ID" value="OJA20076.1"/>
    <property type="molecule type" value="Genomic_DNA"/>
</dbReference>
<evidence type="ECO:0000256" key="1">
    <source>
        <dbReference type="SAM" id="Phobius"/>
    </source>
</evidence>
<accession>A0A1J8R850</accession>
<dbReference type="Proteomes" id="UP000183567">
    <property type="component" value="Unassembled WGS sequence"/>
</dbReference>
<dbReference type="AlphaFoldDB" id="A0A1J8R850"/>
<keyword evidence="3" id="KW-1185">Reference proteome</keyword>
<protein>
    <submittedName>
        <fullName evidence="2">Uncharacterized protein</fullName>
    </submittedName>
</protein>
<feature type="transmembrane region" description="Helical" evidence="1">
    <location>
        <begin position="24"/>
        <end position="43"/>
    </location>
</feature>
<evidence type="ECO:0000313" key="2">
    <source>
        <dbReference type="EMBL" id="OJA20076.1"/>
    </source>
</evidence>
<evidence type="ECO:0000313" key="3">
    <source>
        <dbReference type="Proteomes" id="UP000183567"/>
    </source>
</evidence>
<sequence length="50" mass="5132">MFASLTGLGGGGQADDTNQANASAIMYAVLAFFGFFSGLSDSVQQFYSVA</sequence>
<keyword evidence="1" id="KW-1133">Transmembrane helix</keyword>
<name>A0A1J8R850_9AGAM</name>
<gene>
    <name evidence="2" type="ORF">AZE42_02474</name>
</gene>